<reference evidence="2" key="1">
    <citation type="submission" date="2012-08" db="EMBL/GenBank/DDBJ databases">
        <title>The Genome Sequence of Wuchereria bancrofti.</title>
        <authorList>
            <person name="Nutman T.B."/>
            <person name="Fink D.L."/>
            <person name="Russ C."/>
            <person name="Young S."/>
            <person name="Zeng Q."/>
            <person name="Koehrsen M."/>
            <person name="Alvarado L."/>
            <person name="Berlin A."/>
            <person name="Chapman S.B."/>
            <person name="Chen Z."/>
            <person name="Freedman E."/>
            <person name="Gellesch M."/>
            <person name="Goldberg J."/>
            <person name="Griggs A."/>
            <person name="Gujja S."/>
            <person name="Heilman E.R."/>
            <person name="Heiman D."/>
            <person name="Hepburn T."/>
            <person name="Howarth C."/>
            <person name="Jen D."/>
            <person name="Larson L."/>
            <person name="Lewis B."/>
            <person name="Mehta T."/>
            <person name="Park D."/>
            <person name="Pearson M."/>
            <person name="Roberts A."/>
            <person name="Saif S."/>
            <person name="Shea T."/>
            <person name="Shenoy N."/>
            <person name="Sisk P."/>
            <person name="Stolte C."/>
            <person name="Sykes S."/>
            <person name="Walk T."/>
            <person name="White J."/>
            <person name="Yandava C."/>
            <person name="Haas B."/>
            <person name="Henn M.R."/>
            <person name="Nusbaum C."/>
            <person name="Birren B."/>
        </authorList>
    </citation>
    <scope>NUCLEOTIDE SEQUENCE [LARGE SCALE GENOMIC DNA]</scope>
    <source>
        <strain evidence="2">NA</strain>
    </source>
</reference>
<proteinExistence type="predicted"/>
<feature type="non-terminal residue" evidence="1">
    <location>
        <position position="50"/>
    </location>
</feature>
<name>J9F158_WUCBA</name>
<comment type="caution">
    <text evidence="1">The sequence shown here is derived from an EMBL/GenBank/DDBJ whole genome shotgun (WGS) entry which is preliminary data.</text>
</comment>
<evidence type="ECO:0000313" key="2">
    <source>
        <dbReference type="Proteomes" id="UP000004810"/>
    </source>
</evidence>
<protein>
    <submittedName>
        <fullName evidence="1">Uncharacterized protein</fullName>
    </submittedName>
</protein>
<accession>J9F158</accession>
<organism evidence="1 2">
    <name type="scientific">Wuchereria bancrofti</name>
    <dbReference type="NCBI Taxonomy" id="6293"/>
    <lineage>
        <taxon>Eukaryota</taxon>
        <taxon>Metazoa</taxon>
        <taxon>Ecdysozoa</taxon>
        <taxon>Nematoda</taxon>
        <taxon>Chromadorea</taxon>
        <taxon>Rhabditida</taxon>
        <taxon>Spirurina</taxon>
        <taxon>Spiruromorpha</taxon>
        <taxon>Filarioidea</taxon>
        <taxon>Onchocercidae</taxon>
        <taxon>Wuchereria</taxon>
    </lineage>
</organism>
<dbReference type="Proteomes" id="UP000004810">
    <property type="component" value="Unassembled WGS sequence"/>
</dbReference>
<dbReference type="EMBL" id="ADBV01003936">
    <property type="protein sequence ID" value="EJW81084.1"/>
    <property type="molecule type" value="Genomic_DNA"/>
</dbReference>
<evidence type="ECO:0000313" key="1">
    <source>
        <dbReference type="EMBL" id="EJW81084.1"/>
    </source>
</evidence>
<sequence>MCHDTCTGKDDPIQQILESDPKTTLTYPESIISLKNTGNLTRLFVGLTIG</sequence>
<gene>
    <name evidence="1" type="ORF">WUBG_08009</name>
</gene>
<dbReference type="AlphaFoldDB" id="J9F158"/>